<dbReference type="PROSITE" id="PS51257">
    <property type="entry name" value="PROKAR_LIPOPROTEIN"/>
    <property type="match status" value="1"/>
</dbReference>
<sequence>MKKLLFALVIISILTGCKTEKEGNIMVIDQLPLNAFFQQSDLPAAIMGYSTREGKMGWYAFGPSVWGGKDTINENNIFRIYSMTKAIASVAVLQLVEQSLIGLDDPLDELMPEMTTIPILTEEGELVEAKNSITLRNLLTHTAGFGYEFMDPRLQAFDKSGWKYDDLPRLFEVGARWQYGTNLDWVGKIIEKISGQDLETYLRTNVTGPLKMNSTWFNVPENLQDNIVSWGTRDSTGFQEHPRLPAGPVIEYSAGGGLFGSPKDYLTFLKCMLNNGKYDGGQILNSETIELMFNNQLPNGLTLNAGGKSMESDTHGLAWAIEDSEDELLRSKGSAYWSGLANSYYSLDKEKDVAIVYFTNFFPYADKETVDFYRLFEKEVYTSLKTK</sequence>
<dbReference type="InterPro" id="IPR012338">
    <property type="entry name" value="Beta-lactam/transpept-like"/>
</dbReference>
<proteinExistence type="predicted"/>
<dbReference type="Proteomes" id="UP000190339">
    <property type="component" value="Unassembled WGS sequence"/>
</dbReference>
<reference evidence="3" key="1">
    <citation type="submission" date="2017-02" db="EMBL/GenBank/DDBJ databases">
        <authorList>
            <person name="Varghese N."/>
            <person name="Submissions S."/>
        </authorList>
    </citation>
    <scope>NUCLEOTIDE SEQUENCE [LARGE SCALE GENOMIC DNA]</scope>
    <source>
        <strain evidence="3">DSM 23546</strain>
    </source>
</reference>
<feature type="domain" description="Beta-lactamase-related" evidence="1">
    <location>
        <begin position="65"/>
        <end position="375"/>
    </location>
</feature>
<dbReference type="RefSeq" id="WP_079513272.1">
    <property type="nucleotide sequence ID" value="NZ_FUYL01000009.1"/>
</dbReference>
<organism evidence="2 3">
    <name type="scientific">Maribacter arcticus</name>
    <dbReference type="NCBI Taxonomy" id="561365"/>
    <lineage>
        <taxon>Bacteria</taxon>
        <taxon>Pseudomonadati</taxon>
        <taxon>Bacteroidota</taxon>
        <taxon>Flavobacteriia</taxon>
        <taxon>Flavobacteriales</taxon>
        <taxon>Flavobacteriaceae</taxon>
        <taxon>Maribacter</taxon>
    </lineage>
</organism>
<dbReference type="STRING" id="561365.SAMN05660866_02841"/>
<accession>A0A1T5DDI2</accession>
<dbReference type="AlphaFoldDB" id="A0A1T5DDI2"/>
<keyword evidence="3" id="KW-1185">Reference proteome</keyword>
<dbReference type="InterPro" id="IPR001466">
    <property type="entry name" value="Beta-lactam-related"/>
</dbReference>
<dbReference type="EMBL" id="FUYL01000009">
    <property type="protein sequence ID" value="SKB69671.1"/>
    <property type="molecule type" value="Genomic_DNA"/>
</dbReference>
<evidence type="ECO:0000313" key="2">
    <source>
        <dbReference type="EMBL" id="SKB69671.1"/>
    </source>
</evidence>
<dbReference type="SUPFAM" id="SSF56601">
    <property type="entry name" value="beta-lactamase/transpeptidase-like"/>
    <property type="match status" value="1"/>
</dbReference>
<dbReference type="OrthoDB" id="1522765at2"/>
<dbReference type="Gene3D" id="3.40.710.10">
    <property type="entry name" value="DD-peptidase/beta-lactamase superfamily"/>
    <property type="match status" value="1"/>
</dbReference>
<gene>
    <name evidence="2" type="ORF">SAMN05660866_02841</name>
</gene>
<dbReference type="InterPro" id="IPR050789">
    <property type="entry name" value="Diverse_Enzym_Activities"/>
</dbReference>
<dbReference type="PANTHER" id="PTHR43283">
    <property type="entry name" value="BETA-LACTAMASE-RELATED"/>
    <property type="match status" value="1"/>
</dbReference>
<evidence type="ECO:0000313" key="3">
    <source>
        <dbReference type="Proteomes" id="UP000190339"/>
    </source>
</evidence>
<dbReference type="Pfam" id="PF00144">
    <property type="entry name" value="Beta-lactamase"/>
    <property type="match status" value="1"/>
</dbReference>
<evidence type="ECO:0000259" key="1">
    <source>
        <dbReference type="Pfam" id="PF00144"/>
    </source>
</evidence>
<name>A0A1T5DDI2_9FLAO</name>
<protein>
    <submittedName>
        <fullName evidence="2">CubicO group peptidase, beta-lactamase class C family</fullName>
    </submittedName>
</protein>
<dbReference type="PANTHER" id="PTHR43283:SF3">
    <property type="entry name" value="BETA-LACTAMASE FAMILY PROTEIN (AFU_ORTHOLOGUE AFUA_5G07500)"/>
    <property type="match status" value="1"/>
</dbReference>